<dbReference type="GO" id="GO:0000160">
    <property type="term" value="P:phosphorelay signal transduction system"/>
    <property type="evidence" value="ECO:0007669"/>
    <property type="project" value="InterPro"/>
</dbReference>
<evidence type="ECO:0000313" key="5">
    <source>
        <dbReference type="Proteomes" id="UP000612362"/>
    </source>
</evidence>
<keyword evidence="1 2" id="KW-0597">Phosphoprotein</keyword>
<feature type="modified residue" description="4-aspartylphosphate" evidence="2">
    <location>
        <position position="84"/>
    </location>
</feature>
<accession>A0A8J3HWD9</accession>
<dbReference type="SMART" id="SM00448">
    <property type="entry name" value="REC"/>
    <property type="match status" value="1"/>
</dbReference>
<organism evidence="4 5">
    <name type="scientific">Ktedonospora formicarum</name>
    <dbReference type="NCBI Taxonomy" id="2778364"/>
    <lineage>
        <taxon>Bacteria</taxon>
        <taxon>Bacillati</taxon>
        <taxon>Chloroflexota</taxon>
        <taxon>Ktedonobacteria</taxon>
        <taxon>Ktedonobacterales</taxon>
        <taxon>Ktedonobacteraceae</taxon>
        <taxon>Ktedonospora</taxon>
    </lineage>
</organism>
<reference evidence="4" key="1">
    <citation type="submission" date="2020-10" db="EMBL/GenBank/DDBJ databases">
        <title>Taxonomic study of unclassified bacteria belonging to the class Ktedonobacteria.</title>
        <authorList>
            <person name="Yabe S."/>
            <person name="Wang C.M."/>
            <person name="Zheng Y."/>
            <person name="Sakai Y."/>
            <person name="Cavaletti L."/>
            <person name="Monciardini P."/>
            <person name="Donadio S."/>
        </authorList>
    </citation>
    <scope>NUCLEOTIDE SEQUENCE</scope>
    <source>
        <strain evidence="4">SOSP1-1</strain>
    </source>
</reference>
<dbReference type="PANTHER" id="PTHR44591">
    <property type="entry name" value="STRESS RESPONSE REGULATOR PROTEIN 1"/>
    <property type="match status" value="1"/>
</dbReference>
<dbReference type="EMBL" id="BNJF01000001">
    <property type="protein sequence ID" value="GHO44451.1"/>
    <property type="molecule type" value="Genomic_DNA"/>
</dbReference>
<dbReference type="SUPFAM" id="SSF52172">
    <property type="entry name" value="CheY-like"/>
    <property type="match status" value="1"/>
</dbReference>
<dbReference type="RefSeq" id="WP_220193843.1">
    <property type="nucleotide sequence ID" value="NZ_BNJF01000001.1"/>
</dbReference>
<evidence type="ECO:0000259" key="3">
    <source>
        <dbReference type="PROSITE" id="PS50110"/>
    </source>
</evidence>
<protein>
    <recommendedName>
        <fullName evidence="3">Response regulatory domain-containing protein</fullName>
    </recommendedName>
</protein>
<dbReference type="InterPro" id="IPR001789">
    <property type="entry name" value="Sig_transdc_resp-reg_receiver"/>
</dbReference>
<keyword evidence="5" id="KW-1185">Reference proteome</keyword>
<evidence type="ECO:0000256" key="1">
    <source>
        <dbReference type="ARBA" id="ARBA00022553"/>
    </source>
</evidence>
<dbReference type="PROSITE" id="PS50110">
    <property type="entry name" value="RESPONSE_REGULATORY"/>
    <property type="match status" value="1"/>
</dbReference>
<proteinExistence type="predicted"/>
<dbReference type="InterPro" id="IPR011006">
    <property type="entry name" value="CheY-like_superfamily"/>
</dbReference>
<dbReference type="Proteomes" id="UP000612362">
    <property type="component" value="Unassembled WGS sequence"/>
</dbReference>
<feature type="domain" description="Response regulatory" evidence="3">
    <location>
        <begin position="34"/>
        <end position="148"/>
    </location>
</feature>
<evidence type="ECO:0000313" key="4">
    <source>
        <dbReference type="EMBL" id="GHO44451.1"/>
    </source>
</evidence>
<name>A0A8J3HWD9_9CHLR</name>
<evidence type="ECO:0000256" key="2">
    <source>
        <dbReference type="PROSITE-ProRule" id="PRU00169"/>
    </source>
</evidence>
<dbReference type="InterPro" id="IPR050595">
    <property type="entry name" value="Bact_response_regulator"/>
</dbReference>
<dbReference type="AlphaFoldDB" id="A0A8J3HWD9"/>
<dbReference type="PANTHER" id="PTHR44591:SF3">
    <property type="entry name" value="RESPONSE REGULATORY DOMAIN-CONTAINING PROTEIN"/>
    <property type="match status" value="1"/>
</dbReference>
<gene>
    <name evidence="4" type="ORF">KSX_26140</name>
</gene>
<dbReference type="Gene3D" id="3.40.50.2300">
    <property type="match status" value="1"/>
</dbReference>
<sequence>MQFIASSIENTFWYQEPVTEELMATYPQMSRDKTILIVEDDDQIGTILVETLKQETQYYPILVSDAWQALEAVHNTRPCLLITDYCLPSMNGLELHDRLSAEQAYANIPTILMSAFLPPAQEIRQRNLVAISKPFELDEFLDKIDLLLAC</sequence>
<comment type="caution">
    <text evidence="4">The sequence shown here is derived from an EMBL/GenBank/DDBJ whole genome shotgun (WGS) entry which is preliminary data.</text>
</comment>
<dbReference type="Pfam" id="PF00072">
    <property type="entry name" value="Response_reg"/>
    <property type="match status" value="1"/>
</dbReference>